<dbReference type="Pfam" id="PF00578">
    <property type="entry name" value="AhpC-TSA"/>
    <property type="match status" value="1"/>
</dbReference>
<dbReference type="AlphaFoldDB" id="A0A2L2BN02"/>
<feature type="region of interest" description="Disordered" evidence="6">
    <location>
        <begin position="1"/>
        <end position="32"/>
    </location>
</feature>
<dbReference type="Proteomes" id="UP000243077">
    <property type="component" value="Chromosome"/>
</dbReference>
<evidence type="ECO:0000259" key="7">
    <source>
        <dbReference type="PROSITE" id="PS51352"/>
    </source>
</evidence>
<gene>
    <name evidence="8" type="ORF">C3B54_116</name>
</gene>
<evidence type="ECO:0000256" key="4">
    <source>
        <dbReference type="ARBA" id="ARBA00023157"/>
    </source>
</evidence>
<accession>A0A2L2BN02</accession>
<proteinExistence type="predicted"/>
<name>A0A2L2BN02_9MICO</name>
<evidence type="ECO:0000256" key="6">
    <source>
        <dbReference type="SAM" id="MobiDB-lite"/>
    </source>
</evidence>
<evidence type="ECO:0000256" key="5">
    <source>
        <dbReference type="ARBA" id="ARBA00023284"/>
    </source>
</evidence>
<dbReference type="PROSITE" id="PS00194">
    <property type="entry name" value="THIOREDOXIN_1"/>
    <property type="match status" value="1"/>
</dbReference>
<comment type="subcellular location">
    <subcellularLocation>
        <location evidence="1">Cell envelope</location>
    </subcellularLocation>
</comment>
<dbReference type="GO" id="GO:0030313">
    <property type="term" value="C:cell envelope"/>
    <property type="evidence" value="ECO:0007669"/>
    <property type="project" value="UniProtKB-SubCell"/>
</dbReference>
<dbReference type="InterPro" id="IPR013766">
    <property type="entry name" value="Thioredoxin_domain"/>
</dbReference>
<dbReference type="GO" id="GO:0017004">
    <property type="term" value="P:cytochrome complex assembly"/>
    <property type="evidence" value="ECO:0007669"/>
    <property type="project" value="UniProtKB-KW"/>
</dbReference>
<sequence length="234" mass="24921">MTSRFRKDGGIVPLGQEGAINPTSDPRQKRSARPKALRSVLAVVAVAGLGLVAGCSSEPDTLAQDYGDVVEQDYFSSDGAFSFISLGNRGEALSFSGDLDIGGTWSSADYDSQPMVVNFWFAGCPPCRVEAPDLEDLNQEFTPQGVEFIGVNILDRAPTALSFAEEFGVTYASLMDAESGQVRLSFAGQASPSAVPTTLILDHQHRVAARVNGLITDVDLMRTMISDVLAEAPQ</sequence>
<evidence type="ECO:0000256" key="1">
    <source>
        <dbReference type="ARBA" id="ARBA00004196"/>
    </source>
</evidence>
<dbReference type="GO" id="GO:0016491">
    <property type="term" value="F:oxidoreductase activity"/>
    <property type="evidence" value="ECO:0007669"/>
    <property type="project" value="InterPro"/>
</dbReference>
<dbReference type="InterPro" id="IPR036249">
    <property type="entry name" value="Thioredoxin-like_sf"/>
</dbReference>
<evidence type="ECO:0000256" key="3">
    <source>
        <dbReference type="ARBA" id="ARBA00022968"/>
    </source>
</evidence>
<organism evidence="8 9">
    <name type="scientific">Pontimonas salivibrio</name>
    <dbReference type="NCBI Taxonomy" id="1159327"/>
    <lineage>
        <taxon>Bacteria</taxon>
        <taxon>Bacillati</taxon>
        <taxon>Actinomycetota</taxon>
        <taxon>Actinomycetes</taxon>
        <taxon>Micrococcales</taxon>
        <taxon>Microbacteriaceae</taxon>
        <taxon>Pontimonas</taxon>
    </lineage>
</organism>
<keyword evidence="2" id="KW-0201">Cytochrome c-type biogenesis</keyword>
<evidence type="ECO:0000313" key="9">
    <source>
        <dbReference type="Proteomes" id="UP000243077"/>
    </source>
</evidence>
<keyword evidence="9" id="KW-1185">Reference proteome</keyword>
<evidence type="ECO:0000256" key="2">
    <source>
        <dbReference type="ARBA" id="ARBA00022748"/>
    </source>
</evidence>
<dbReference type="CDD" id="cd02966">
    <property type="entry name" value="TlpA_like_family"/>
    <property type="match status" value="1"/>
</dbReference>
<dbReference type="EMBL" id="CP026923">
    <property type="protein sequence ID" value="AVG23017.1"/>
    <property type="molecule type" value="Genomic_DNA"/>
</dbReference>
<dbReference type="GO" id="GO:0016209">
    <property type="term" value="F:antioxidant activity"/>
    <property type="evidence" value="ECO:0007669"/>
    <property type="project" value="InterPro"/>
</dbReference>
<dbReference type="OrthoDB" id="9796554at2"/>
<feature type="domain" description="Thioredoxin" evidence="7">
    <location>
        <begin position="86"/>
        <end position="230"/>
    </location>
</feature>
<keyword evidence="3" id="KW-0735">Signal-anchor</keyword>
<dbReference type="KEGG" id="psai:C3B54_116"/>
<dbReference type="PROSITE" id="PS51352">
    <property type="entry name" value="THIOREDOXIN_2"/>
    <property type="match status" value="1"/>
</dbReference>
<protein>
    <submittedName>
        <fullName evidence="8">Periplasmic thiol-disulfide interchange protein ResA</fullName>
    </submittedName>
</protein>
<dbReference type="PANTHER" id="PTHR42852:SF6">
    <property type="entry name" value="THIOL:DISULFIDE INTERCHANGE PROTEIN DSBE"/>
    <property type="match status" value="1"/>
</dbReference>
<keyword evidence="3" id="KW-0812">Transmembrane</keyword>
<keyword evidence="5" id="KW-0676">Redox-active center</keyword>
<dbReference type="InterPro" id="IPR050553">
    <property type="entry name" value="Thioredoxin_ResA/DsbE_sf"/>
</dbReference>
<keyword evidence="4" id="KW-1015">Disulfide bond</keyword>
<evidence type="ECO:0000313" key="8">
    <source>
        <dbReference type="EMBL" id="AVG23017.1"/>
    </source>
</evidence>
<reference evidence="8 9" key="1">
    <citation type="submission" date="2018-02" db="EMBL/GenBank/DDBJ databases">
        <title>Complete genome of the streamlined marine actinobacterium Pontimonas salivibrio CL-TW6 adapted to coastal planktonic lifestype.</title>
        <authorList>
            <person name="Cho B.C."/>
            <person name="Hardies S.C."/>
            <person name="Jang G.I."/>
            <person name="Hwang C.Y."/>
        </authorList>
    </citation>
    <scope>NUCLEOTIDE SEQUENCE [LARGE SCALE GENOMIC DNA]</scope>
    <source>
        <strain evidence="8 9">CL-TW6</strain>
    </source>
</reference>
<dbReference type="SUPFAM" id="SSF52833">
    <property type="entry name" value="Thioredoxin-like"/>
    <property type="match status" value="1"/>
</dbReference>
<dbReference type="InterPro" id="IPR017937">
    <property type="entry name" value="Thioredoxin_CS"/>
</dbReference>
<dbReference type="PANTHER" id="PTHR42852">
    <property type="entry name" value="THIOL:DISULFIDE INTERCHANGE PROTEIN DSBE"/>
    <property type="match status" value="1"/>
</dbReference>
<dbReference type="RefSeq" id="WP_104912687.1">
    <property type="nucleotide sequence ID" value="NZ_CP026923.1"/>
</dbReference>
<dbReference type="InterPro" id="IPR000866">
    <property type="entry name" value="AhpC/TSA"/>
</dbReference>
<dbReference type="Gene3D" id="3.40.30.10">
    <property type="entry name" value="Glutaredoxin"/>
    <property type="match status" value="1"/>
</dbReference>